<proteinExistence type="predicted"/>
<dbReference type="RefSeq" id="WP_407032575.1">
    <property type="nucleotide sequence ID" value="NZ_JAQGEF010000025.1"/>
</dbReference>
<sequence length="188" mass="21831">MAQMRLADFIEFSNIYRQHMTADFPAEELKPLSVIEKMYALGKYETFVFEEDGQIKAYASFIWHHKEVRLLDYFAVTRDAGRGTGIGSWFLTELTATVKAKGFILECEVPEKAANDTEKNLREKRIAFYERNGAVMTPVRVKVFDVDFLLLYMPVGEALENINVRDEFINIYHNITPRELFQRNVSIS</sequence>
<feature type="domain" description="N-acetyltransferase" evidence="1">
    <location>
        <begin position="1"/>
        <end position="156"/>
    </location>
</feature>
<organism evidence="2 3">
    <name type="scientific">Polluticaenibacter yanchengensis</name>
    <dbReference type="NCBI Taxonomy" id="3014562"/>
    <lineage>
        <taxon>Bacteria</taxon>
        <taxon>Pseudomonadati</taxon>
        <taxon>Bacteroidota</taxon>
        <taxon>Chitinophagia</taxon>
        <taxon>Chitinophagales</taxon>
        <taxon>Chitinophagaceae</taxon>
        <taxon>Polluticaenibacter</taxon>
    </lineage>
</organism>
<reference evidence="2 3" key="1">
    <citation type="submission" date="2022-12" db="EMBL/GenBank/DDBJ databases">
        <title>Chitinophagaceae gen. sp. nov., a new member of the family Chitinophagaceae, isolated from soil in a chemical factory.</title>
        <authorList>
            <person name="Ke Z."/>
        </authorList>
    </citation>
    <scope>NUCLEOTIDE SEQUENCE [LARGE SCALE GENOMIC DNA]</scope>
    <source>
        <strain evidence="2 3">LY-5</strain>
    </source>
</reference>
<gene>
    <name evidence="2" type="ORF">O3P16_15620</name>
</gene>
<comment type="caution">
    <text evidence="2">The sequence shown here is derived from an EMBL/GenBank/DDBJ whole genome shotgun (WGS) entry which is preliminary data.</text>
</comment>
<dbReference type="Gene3D" id="3.40.630.30">
    <property type="match status" value="1"/>
</dbReference>
<dbReference type="Pfam" id="PF00583">
    <property type="entry name" value="Acetyltransf_1"/>
    <property type="match status" value="1"/>
</dbReference>
<protein>
    <submittedName>
        <fullName evidence="2">GNAT family N-acetyltransferase</fullName>
    </submittedName>
</protein>
<dbReference type="InterPro" id="IPR016181">
    <property type="entry name" value="Acyl_CoA_acyltransferase"/>
</dbReference>
<dbReference type="EMBL" id="JAQGEF010000025">
    <property type="protein sequence ID" value="MDA3616245.1"/>
    <property type="molecule type" value="Genomic_DNA"/>
</dbReference>
<evidence type="ECO:0000313" key="3">
    <source>
        <dbReference type="Proteomes" id="UP001210231"/>
    </source>
</evidence>
<evidence type="ECO:0000313" key="2">
    <source>
        <dbReference type="EMBL" id="MDA3616245.1"/>
    </source>
</evidence>
<dbReference type="PROSITE" id="PS51186">
    <property type="entry name" value="GNAT"/>
    <property type="match status" value="1"/>
</dbReference>
<evidence type="ECO:0000259" key="1">
    <source>
        <dbReference type="PROSITE" id="PS51186"/>
    </source>
</evidence>
<dbReference type="InterPro" id="IPR000182">
    <property type="entry name" value="GNAT_dom"/>
</dbReference>
<keyword evidence="3" id="KW-1185">Reference proteome</keyword>
<dbReference type="Proteomes" id="UP001210231">
    <property type="component" value="Unassembled WGS sequence"/>
</dbReference>
<name>A0ABT4UNB5_9BACT</name>
<accession>A0ABT4UNB5</accession>
<dbReference type="SUPFAM" id="SSF55729">
    <property type="entry name" value="Acyl-CoA N-acyltransferases (Nat)"/>
    <property type="match status" value="1"/>
</dbReference>